<keyword evidence="2" id="KW-0501">Molybdenum cofactor biosynthesis</keyword>
<dbReference type="Pfam" id="PF00994">
    <property type="entry name" value="MoCF_biosynth"/>
    <property type="match status" value="1"/>
</dbReference>
<evidence type="ECO:0000256" key="2">
    <source>
        <dbReference type="ARBA" id="ARBA00023150"/>
    </source>
</evidence>
<evidence type="ECO:0000256" key="1">
    <source>
        <dbReference type="ARBA" id="ARBA00005046"/>
    </source>
</evidence>
<dbReference type="InterPro" id="IPR036135">
    <property type="entry name" value="MoeA_linker/N_sf"/>
</dbReference>
<sequence>MGKRIEKLMKLEEAVDVLAKNISIELRSESVSILDSLHRIVARDIVAEHDFPFFNRSAVDGFAVRAEDTYGASESNPIGLKVVGDTRSRTLNIVKPGEAVKIYTGDPLPSGTDAVVMLEDVLDYGDTIYVLKSLSKYANVALHGEDIQQGKKLIEQGEVVEPKHIVALATLGLNSVEVYEKLRICILCTGSEVVEPGTISIKTVLEKGLIFNSTSYLLLSFLRSWSFVEPIYMGIVRDIVNEVELMINRALDLCHLIITTGGAGPSDYDVTLEVVEGMGGKLIFRGVAMRPGRPTSAGIVNGKPIFMLSGYPVAALIGLRYIIFPALEKALKIRIPRKIVAAKLTKHIANVAGYTTFVRVKLNRCRDNLCAEPIASMGSGTISTLLDSDGILVVPEDVEGFEEGQLAEVELL</sequence>
<proteinExistence type="predicted"/>
<dbReference type="PANTHER" id="PTHR10192">
    <property type="entry name" value="MOLYBDOPTERIN BIOSYNTHESIS PROTEIN"/>
    <property type="match status" value="1"/>
</dbReference>
<evidence type="ECO:0000313" key="4">
    <source>
        <dbReference type="EMBL" id="HGQ36558.1"/>
    </source>
</evidence>
<gene>
    <name evidence="5" type="ORF">ENU08_02235</name>
    <name evidence="4" type="ORF">ENU41_07815</name>
</gene>
<dbReference type="SUPFAM" id="SSF63882">
    <property type="entry name" value="MoeA N-terminal region -like"/>
    <property type="match status" value="1"/>
</dbReference>
<keyword evidence="5" id="KW-0808">Transferase</keyword>
<organism evidence="5">
    <name type="scientific">Ignisphaera aggregans</name>
    <dbReference type="NCBI Taxonomy" id="334771"/>
    <lineage>
        <taxon>Archaea</taxon>
        <taxon>Thermoproteota</taxon>
        <taxon>Thermoprotei</taxon>
        <taxon>Desulfurococcales</taxon>
        <taxon>Desulfurococcaceae</taxon>
        <taxon>Ignisphaera</taxon>
    </lineage>
</organism>
<evidence type="ECO:0000259" key="3">
    <source>
        <dbReference type="SMART" id="SM00852"/>
    </source>
</evidence>
<dbReference type="Gene3D" id="3.90.105.10">
    <property type="entry name" value="Molybdopterin biosynthesis moea protein, domain 2"/>
    <property type="match status" value="1"/>
</dbReference>
<dbReference type="AlphaFoldDB" id="A0A7C4NM89"/>
<dbReference type="GO" id="GO:0005737">
    <property type="term" value="C:cytoplasm"/>
    <property type="evidence" value="ECO:0007669"/>
    <property type="project" value="TreeGrafter"/>
</dbReference>
<dbReference type="UniPathway" id="UPA00344"/>
<dbReference type="SUPFAM" id="SSF63867">
    <property type="entry name" value="MoeA C-terminal domain-like"/>
    <property type="match status" value="1"/>
</dbReference>
<dbReference type="InterPro" id="IPR005110">
    <property type="entry name" value="MoeA_linker/N"/>
</dbReference>
<dbReference type="Pfam" id="PF03454">
    <property type="entry name" value="MoeA_C"/>
    <property type="match status" value="1"/>
</dbReference>
<dbReference type="Gene3D" id="3.40.980.10">
    <property type="entry name" value="MoaB/Mog-like domain"/>
    <property type="match status" value="1"/>
</dbReference>
<dbReference type="InterPro" id="IPR036425">
    <property type="entry name" value="MoaB/Mog-like_dom_sf"/>
</dbReference>
<dbReference type="InterPro" id="IPR001453">
    <property type="entry name" value="MoaB/Mog_dom"/>
</dbReference>
<dbReference type="PANTHER" id="PTHR10192:SF19">
    <property type="entry name" value="MOLYBDOPTERIN BIOSYNTHESIS PROTEIN MJ0666-RELATED"/>
    <property type="match status" value="1"/>
</dbReference>
<accession>A0A7C4NM89</accession>
<comment type="pathway">
    <text evidence="1">Cofactor biosynthesis; molybdopterin biosynthesis.</text>
</comment>
<dbReference type="NCBIfam" id="NF045515">
    <property type="entry name" value="Glp_gephyrin"/>
    <property type="match status" value="1"/>
</dbReference>
<dbReference type="Gene3D" id="2.170.190.11">
    <property type="entry name" value="Molybdopterin biosynthesis moea protein, domain 3"/>
    <property type="match status" value="1"/>
</dbReference>
<dbReference type="GO" id="GO:0006777">
    <property type="term" value="P:Mo-molybdopterin cofactor biosynthetic process"/>
    <property type="evidence" value="ECO:0007669"/>
    <property type="project" value="UniProtKB-KW"/>
</dbReference>
<comment type="caution">
    <text evidence="5">The sequence shown here is derived from an EMBL/GenBank/DDBJ whole genome shotgun (WGS) entry which is preliminary data.</text>
</comment>
<dbReference type="Gene3D" id="2.40.340.10">
    <property type="entry name" value="MoeA, C-terminal, domain IV"/>
    <property type="match status" value="1"/>
</dbReference>
<dbReference type="SUPFAM" id="SSF53218">
    <property type="entry name" value="Molybdenum cofactor biosynthesis proteins"/>
    <property type="match status" value="1"/>
</dbReference>
<feature type="domain" description="MoaB/Mog" evidence="3">
    <location>
        <begin position="185"/>
        <end position="330"/>
    </location>
</feature>
<dbReference type="InterPro" id="IPR005111">
    <property type="entry name" value="MoeA_C_domain_IV"/>
</dbReference>
<dbReference type="CDD" id="cd00887">
    <property type="entry name" value="MoeA"/>
    <property type="match status" value="1"/>
</dbReference>
<reference evidence="5" key="1">
    <citation type="journal article" date="2020" name="mSystems">
        <title>Genome- and Community-Level Interaction Insights into Carbon Utilization and Element Cycling Functions of Hydrothermarchaeota in Hydrothermal Sediment.</title>
        <authorList>
            <person name="Zhou Z."/>
            <person name="Liu Y."/>
            <person name="Xu W."/>
            <person name="Pan J."/>
            <person name="Luo Z.H."/>
            <person name="Li M."/>
        </authorList>
    </citation>
    <scope>NUCLEOTIDE SEQUENCE [LARGE SCALE GENOMIC DNA]</scope>
    <source>
        <strain evidence="5">SpSt-637</strain>
        <strain evidence="4">SpSt-667</strain>
    </source>
</reference>
<name>A0A7C4NM89_9CREN</name>
<dbReference type="Pfam" id="PF03453">
    <property type="entry name" value="MoeA_N"/>
    <property type="match status" value="1"/>
</dbReference>
<dbReference type="EMBL" id="DTCK01000041">
    <property type="protein sequence ID" value="HGQ36558.1"/>
    <property type="molecule type" value="Genomic_DNA"/>
</dbReference>
<evidence type="ECO:0000313" key="5">
    <source>
        <dbReference type="EMBL" id="HGQ64048.1"/>
    </source>
</evidence>
<dbReference type="SMART" id="SM00852">
    <property type="entry name" value="MoCF_biosynth"/>
    <property type="match status" value="1"/>
</dbReference>
<dbReference type="GO" id="GO:0061599">
    <property type="term" value="F:molybdopterin molybdotransferase activity"/>
    <property type="evidence" value="ECO:0007669"/>
    <property type="project" value="TreeGrafter"/>
</dbReference>
<protein>
    <submittedName>
        <fullName evidence="5">Molybdopterin molybdenumtransferase MoeA</fullName>
    </submittedName>
</protein>
<dbReference type="InterPro" id="IPR036688">
    <property type="entry name" value="MoeA_C_domain_IV_sf"/>
</dbReference>
<dbReference type="InterPro" id="IPR038987">
    <property type="entry name" value="MoeA-like"/>
</dbReference>
<dbReference type="EMBL" id="DTBD01000016">
    <property type="protein sequence ID" value="HGQ64048.1"/>
    <property type="molecule type" value="Genomic_DNA"/>
</dbReference>